<accession>A0A1R2BRY5</accession>
<gene>
    <name evidence="2" type="ORF">SteCoe_20381</name>
</gene>
<name>A0A1R2BRY5_9CILI</name>
<comment type="caution">
    <text evidence="2">The sequence shown here is derived from an EMBL/GenBank/DDBJ whole genome shotgun (WGS) entry which is preliminary data.</text>
</comment>
<protein>
    <submittedName>
        <fullName evidence="2">Uncharacterized protein</fullName>
    </submittedName>
</protein>
<dbReference type="AlphaFoldDB" id="A0A1R2BRY5"/>
<evidence type="ECO:0000256" key="1">
    <source>
        <dbReference type="SAM" id="MobiDB-lite"/>
    </source>
</evidence>
<evidence type="ECO:0000313" key="2">
    <source>
        <dbReference type="EMBL" id="OMJ79573.1"/>
    </source>
</evidence>
<keyword evidence="3" id="KW-1185">Reference proteome</keyword>
<sequence>MAKQSSNTISSPSNSFNLPPIRSVFMTTFDFSNIAKMNLSLDHTRRSFVKRSQYISFPSSLVQKITDFRLKGSNPYIPKTLSTEVHKNLSPITERTPGPVSQMQRYSRNKKKKRLIPKSRIKVCEVSLQTTEDDDELMF</sequence>
<evidence type="ECO:0000313" key="3">
    <source>
        <dbReference type="Proteomes" id="UP000187209"/>
    </source>
</evidence>
<reference evidence="2 3" key="1">
    <citation type="submission" date="2016-11" db="EMBL/GenBank/DDBJ databases">
        <title>The macronuclear genome of Stentor coeruleus: a giant cell with tiny introns.</title>
        <authorList>
            <person name="Slabodnick M."/>
            <person name="Ruby J.G."/>
            <person name="Reiff S.B."/>
            <person name="Swart E.C."/>
            <person name="Gosai S."/>
            <person name="Prabakaran S."/>
            <person name="Witkowska E."/>
            <person name="Larue G.E."/>
            <person name="Fisher S."/>
            <person name="Freeman R.M."/>
            <person name="Gunawardena J."/>
            <person name="Chu W."/>
            <person name="Stover N.A."/>
            <person name="Gregory B.D."/>
            <person name="Nowacki M."/>
            <person name="Derisi J."/>
            <person name="Roy S.W."/>
            <person name="Marshall W.F."/>
            <person name="Sood P."/>
        </authorList>
    </citation>
    <scope>NUCLEOTIDE SEQUENCE [LARGE SCALE GENOMIC DNA]</scope>
    <source>
        <strain evidence="2">WM001</strain>
    </source>
</reference>
<dbReference type="EMBL" id="MPUH01000464">
    <property type="protein sequence ID" value="OMJ79573.1"/>
    <property type="molecule type" value="Genomic_DNA"/>
</dbReference>
<proteinExistence type="predicted"/>
<dbReference type="Proteomes" id="UP000187209">
    <property type="component" value="Unassembled WGS sequence"/>
</dbReference>
<feature type="region of interest" description="Disordered" evidence="1">
    <location>
        <begin position="90"/>
        <end position="111"/>
    </location>
</feature>
<organism evidence="2 3">
    <name type="scientific">Stentor coeruleus</name>
    <dbReference type="NCBI Taxonomy" id="5963"/>
    <lineage>
        <taxon>Eukaryota</taxon>
        <taxon>Sar</taxon>
        <taxon>Alveolata</taxon>
        <taxon>Ciliophora</taxon>
        <taxon>Postciliodesmatophora</taxon>
        <taxon>Heterotrichea</taxon>
        <taxon>Heterotrichida</taxon>
        <taxon>Stentoridae</taxon>
        <taxon>Stentor</taxon>
    </lineage>
</organism>